<dbReference type="CDD" id="cd07989">
    <property type="entry name" value="LPLAT_AGPAT-like"/>
    <property type="match status" value="1"/>
</dbReference>
<evidence type="ECO:0000256" key="1">
    <source>
        <dbReference type="SAM" id="Phobius"/>
    </source>
</evidence>
<dbReference type="GO" id="GO:0016746">
    <property type="term" value="F:acyltransferase activity"/>
    <property type="evidence" value="ECO:0007669"/>
    <property type="project" value="InterPro"/>
</dbReference>
<reference evidence="3 4" key="1">
    <citation type="journal article" date="2013" name="Genome Announc.">
        <title>Draft Genome Sequence for Desulfovibrio africanus Strain PCS.</title>
        <authorList>
            <person name="Brown S.D."/>
            <person name="Utturkar S.M."/>
            <person name="Arkin A.P."/>
            <person name="Deutschbauer A.M."/>
            <person name="Elias D.A."/>
            <person name="Hazen T.C."/>
            <person name="Chakraborty R."/>
        </authorList>
    </citation>
    <scope>NUCLEOTIDE SEQUENCE [LARGE SCALE GENOMIC DNA]</scope>
    <source>
        <strain evidence="3 4">PCS</strain>
    </source>
</reference>
<dbReference type="PROSITE" id="PS50075">
    <property type="entry name" value="CARRIER"/>
    <property type="match status" value="1"/>
</dbReference>
<name>M5Q2L6_DESAF</name>
<dbReference type="PROSITE" id="PS00455">
    <property type="entry name" value="AMP_BINDING"/>
    <property type="match status" value="1"/>
</dbReference>
<dbReference type="Proteomes" id="UP000011922">
    <property type="component" value="Unassembled WGS sequence"/>
</dbReference>
<dbReference type="SUPFAM" id="SSF69593">
    <property type="entry name" value="Glycerol-3-phosphate (1)-acyltransferase"/>
    <property type="match status" value="1"/>
</dbReference>
<dbReference type="InterPro" id="IPR002123">
    <property type="entry name" value="Plipid/glycerol_acylTrfase"/>
</dbReference>
<protein>
    <submittedName>
        <fullName evidence="3">AMP-forming long-chain acyl-CoA synthetase</fullName>
    </submittedName>
</protein>
<gene>
    <name evidence="3" type="ORF">PCS_01655</name>
</gene>
<dbReference type="Pfam" id="PF00550">
    <property type="entry name" value="PP-binding"/>
    <property type="match status" value="1"/>
</dbReference>
<evidence type="ECO:0000313" key="4">
    <source>
        <dbReference type="Proteomes" id="UP000011922"/>
    </source>
</evidence>
<organism evidence="3 4">
    <name type="scientific">Desulfocurvibacter africanus PCS</name>
    <dbReference type="NCBI Taxonomy" id="1262666"/>
    <lineage>
        <taxon>Bacteria</taxon>
        <taxon>Pseudomonadati</taxon>
        <taxon>Thermodesulfobacteriota</taxon>
        <taxon>Desulfovibrionia</taxon>
        <taxon>Desulfovibrionales</taxon>
        <taxon>Desulfovibrionaceae</taxon>
        <taxon>Desulfocurvibacter</taxon>
    </lineage>
</organism>
<dbReference type="InterPro" id="IPR050237">
    <property type="entry name" value="ATP-dep_AMP-bd_enzyme"/>
</dbReference>
<dbReference type="RefSeq" id="WP_005986013.1">
    <property type="nucleotide sequence ID" value="NZ_AOSV01000017.1"/>
</dbReference>
<dbReference type="AlphaFoldDB" id="M5Q2L6"/>
<dbReference type="InterPro" id="IPR009081">
    <property type="entry name" value="PP-bd_ACP"/>
</dbReference>
<dbReference type="InterPro" id="IPR042099">
    <property type="entry name" value="ANL_N_sf"/>
</dbReference>
<dbReference type="InterPro" id="IPR020845">
    <property type="entry name" value="AMP-binding_CS"/>
</dbReference>
<dbReference type="SUPFAM" id="SSF56801">
    <property type="entry name" value="Acetyl-CoA synthetase-like"/>
    <property type="match status" value="1"/>
</dbReference>
<dbReference type="Gene3D" id="3.30.300.30">
    <property type="match status" value="1"/>
</dbReference>
<keyword evidence="1" id="KW-0472">Membrane</keyword>
<dbReference type="Pfam" id="PF01553">
    <property type="entry name" value="Acyltransferase"/>
    <property type="match status" value="1"/>
</dbReference>
<dbReference type="SMART" id="SM00563">
    <property type="entry name" value="PlsC"/>
    <property type="match status" value="1"/>
</dbReference>
<dbReference type="Pfam" id="PF23562">
    <property type="entry name" value="AMP-binding_C_3"/>
    <property type="match status" value="1"/>
</dbReference>
<comment type="caution">
    <text evidence="3">The sequence shown here is derived from an EMBL/GenBank/DDBJ whole genome shotgun (WGS) entry which is preliminary data.</text>
</comment>
<sequence>MDEQRTLVGKLAAMADRGDKPAIIAFGEKDAETISFAELDARTGRVAAALSARGLDRQAVVAFMAEPSPAFMTAALGVLRAGLVVCPMDAQLSGGALEHVLQDSGAVLVFADRERAEKLRAHGKTPEVVLLDAPESEPRSLAALTAKAADRDAPPFAPADPADVAALFYTSGTTGRPKGVPLTHGNISAQLQALVDMRLFNDEDRMLTPLPMHHVYPFVLGFFFPLSFGMPVILPYGLTGPELVRAMSQGQVSVIAGVPRLYKALVDGIEAKVKASGAPARMIFGLLLGLSMKVYKRTGIRLGKLLFGSLNRRLGGRVRFLASGGSLLDPELGWKLEGLGLPVAIGYGLTETSPLLASKQLGSREMDSVGVPLPGVELRIGKPPCELGGDEEARACAGGEIQARGPGVFKGYLHLPDKTAEAFTEDGWFRTGDLGCIDDKGILRLTGRASTLIVTQGGENVQPDEVEEACESHEYIRECGVVERGGSLAALVVPDLNALRKAGEGDLREAMRRALAEIGKRLPSYKRLADFAITREPLPRTRLGKIRRHILEQLFDRAKSGDAEAMGPAGPMDVSDMGPDDQRLLENDAARTVWLWLAERFPDRRLTPDTSPSMDLGIDSLEWLNVTMVIRERTGVDLSEEAIGRIETVRDLLSEVRGHASQEQAGPVADPIEQPLEVLSDTQKRWLKPLPKSKRILALLMSLFVKTVFYGFFRMRVSGRENVPTKGPFVIAPNHESFLDAFAVAAALGYRRSRLMYWAGWTGIAFRNKFFRFVSRLGQAVPIDPTSGIRASLAFAAAVLSRGDSLGWFPEGRRTRDGYLQSFKPGLGMVLARYPATVVPVAINGAYEAMPPNKAFPRLFTPISLTFGKPMTPRELMARGKGNTEAERMMDGLRQVVKELGNLE</sequence>
<keyword evidence="1" id="KW-1133">Transmembrane helix</keyword>
<keyword evidence="1" id="KW-0812">Transmembrane</keyword>
<dbReference type="InterPro" id="IPR036736">
    <property type="entry name" value="ACP-like_sf"/>
</dbReference>
<dbReference type="InterPro" id="IPR045851">
    <property type="entry name" value="AMP-bd_C_sf"/>
</dbReference>
<dbReference type="Gene3D" id="3.40.50.12780">
    <property type="entry name" value="N-terminal domain of ligase-like"/>
    <property type="match status" value="1"/>
</dbReference>
<feature type="transmembrane region" description="Helical" evidence="1">
    <location>
        <begin position="215"/>
        <end position="238"/>
    </location>
</feature>
<accession>M5Q2L6</accession>
<dbReference type="InterPro" id="IPR000873">
    <property type="entry name" value="AMP-dep_synth/lig_dom"/>
</dbReference>
<dbReference type="PANTHER" id="PTHR43767">
    <property type="entry name" value="LONG-CHAIN-FATTY-ACID--COA LIGASE"/>
    <property type="match status" value="1"/>
</dbReference>
<dbReference type="OrthoDB" id="9801302at2"/>
<feature type="domain" description="Carrier" evidence="2">
    <location>
        <begin position="584"/>
        <end position="660"/>
    </location>
</feature>
<dbReference type="EMBL" id="AOSV01000017">
    <property type="protein sequence ID" value="EMG37518.1"/>
    <property type="molecule type" value="Genomic_DNA"/>
</dbReference>
<dbReference type="PATRIC" id="fig|1262666.3.peg.1676"/>
<evidence type="ECO:0000259" key="2">
    <source>
        <dbReference type="PROSITE" id="PS50075"/>
    </source>
</evidence>
<proteinExistence type="predicted"/>
<dbReference type="PANTHER" id="PTHR43767:SF1">
    <property type="entry name" value="NONRIBOSOMAL PEPTIDE SYNTHASE PES1 (EUROFUNG)-RELATED"/>
    <property type="match status" value="1"/>
</dbReference>
<dbReference type="Gene3D" id="1.10.1200.10">
    <property type="entry name" value="ACP-like"/>
    <property type="match status" value="1"/>
</dbReference>
<dbReference type="GO" id="GO:0016878">
    <property type="term" value="F:acid-thiol ligase activity"/>
    <property type="evidence" value="ECO:0007669"/>
    <property type="project" value="UniProtKB-ARBA"/>
</dbReference>
<evidence type="ECO:0000313" key="3">
    <source>
        <dbReference type="EMBL" id="EMG37518.1"/>
    </source>
</evidence>
<dbReference type="Pfam" id="PF00501">
    <property type="entry name" value="AMP-binding"/>
    <property type="match status" value="1"/>
</dbReference>
<dbReference type="SUPFAM" id="SSF47336">
    <property type="entry name" value="ACP-like"/>
    <property type="match status" value="1"/>
</dbReference>